<evidence type="ECO:0000313" key="1">
    <source>
        <dbReference type="EMBL" id="TSC93355.1"/>
    </source>
</evidence>
<comment type="caution">
    <text evidence="1">The sequence shown here is derived from an EMBL/GenBank/DDBJ whole genome shotgun (WGS) entry which is preliminary data.</text>
</comment>
<proteinExistence type="predicted"/>
<sequence length="191" mass="21620">MKNSQNLQKEKGRASRLCCEARPDGASRTSLRRVRLEPESLLADVKKHRLCRIDTEKLVADGAADLRMLVLEVSPIVFLQNAKHLIHFSLVGRVEQNVRHVVPQIRATVMEDGERTIPCDPELRLQDIAELLPVDLCHKASFQDSGLSSHCGPISIYSKHNNNAVSSTKPKNRNSCEFLFRNYFENFNSNL</sequence>
<organism evidence="1 2">
    <name type="scientific">Candidatus Berkelbacteria bacterium Licking1014_7</name>
    <dbReference type="NCBI Taxonomy" id="2017147"/>
    <lineage>
        <taxon>Bacteria</taxon>
        <taxon>Candidatus Berkelbacteria</taxon>
    </lineage>
</organism>
<dbReference type="Proteomes" id="UP000315689">
    <property type="component" value="Unassembled WGS sequence"/>
</dbReference>
<name>A0A554LKE5_9BACT</name>
<dbReference type="EMBL" id="VMGK01000003">
    <property type="protein sequence ID" value="TSC93355.1"/>
    <property type="molecule type" value="Genomic_DNA"/>
</dbReference>
<protein>
    <submittedName>
        <fullName evidence="1">Uncharacterized protein</fullName>
    </submittedName>
</protein>
<evidence type="ECO:0000313" key="2">
    <source>
        <dbReference type="Proteomes" id="UP000315689"/>
    </source>
</evidence>
<dbReference type="AlphaFoldDB" id="A0A554LKE5"/>
<gene>
    <name evidence="1" type="ORF">CEN89_138</name>
</gene>
<reference evidence="1 2" key="1">
    <citation type="submission" date="2017-07" db="EMBL/GenBank/DDBJ databases">
        <title>Mechanisms for carbon and nitrogen cycling indicate functional differentiation within the Candidate Phyla Radiation.</title>
        <authorList>
            <person name="Danczak R.E."/>
            <person name="Johnston M.D."/>
            <person name="Kenah C."/>
            <person name="Slattery M."/>
            <person name="Wrighton K.C."/>
            <person name="Wilkins M.J."/>
        </authorList>
    </citation>
    <scope>NUCLEOTIDE SEQUENCE [LARGE SCALE GENOMIC DNA]</scope>
    <source>
        <strain evidence="1">Licking1014_7</strain>
    </source>
</reference>
<accession>A0A554LKE5</accession>